<dbReference type="PANTHER" id="PTHR48081">
    <property type="entry name" value="AB HYDROLASE SUPERFAMILY PROTEIN C4A8.06C"/>
    <property type="match status" value="1"/>
</dbReference>
<dbReference type="KEGG" id="abm:ABSDF3484"/>
<dbReference type="EC" id="3.1.1.-" evidence="5"/>
<dbReference type="Gene3D" id="3.40.50.1820">
    <property type="entry name" value="alpha/beta hydrolase"/>
    <property type="match status" value="1"/>
</dbReference>
<evidence type="ECO:0000259" key="4">
    <source>
        <dbReference type="Pfam" id="PF07859"/>
    </source>
</evidence>
<evidence type="ECO:0000313" key="5">
    <source>
        <dbReference type="EMBL" id="CAP02747.1"/>
    </source>
</evidence>
<evidence type="ECO:0000256" key="3">
    <source>
        <dbReference type="PROSITE-ProRule" id="PRU10038"/>
    </source>
</evidence>
<feature type="domain" description="Alpha/beta hydrolase fold-3" evidence="4">
    <location>
        <begin position="87"/>
        <end position="289"/>
    </location>
</feature>
<dbReference type="AlphaFoldDB" id="B0VP11"/>
<keyword evidence="2 5" id="KW-0378">Hydrolase</keyword>
<sequence>MGKQVINISGYHMNIPNVLKYYFTETFLKTAIRKPSQLNLPPTALRPMLEQLCRAFPKQKNVTVRPIRLAGIKGEEIKAQDSATQLIFHIHGGAFFLGSLKTHHAFMTDLAARTQMQIIHVDYPLAPEHPYPEATEALYDVYQSLLVQGIQPKDIILSGDSCGANLALALCLRLKEQPELMPSGLILLSPFLDLTLTSESLRFNQKHDALLSLEALQIGIQHYIGNHIAADDPRVSPIFDNLEGLPPTLVQVGSKEILLDDAKRFREKAEEAGVKVHFKLYTGMWHNFQMFNAWFEEAKQAMADIAEFAHELDKT</sequence>
<dbReference type="SUPFAM" id="SSF53474">
    <property type="entry name" value="alpha/beta-Hydrolases"/>
    <property type="match status" value="1"/>
</dbReference>
<gene>
    <name evidence="5" type="primary">est</name>
    <name evidence="5" type="ordered locus">ABSDF3484</name>
</gene>
<dbReference type="InterPro" id="IPR050300">
    <property type="entry name" value="GDXG_lipolytic_enzyme"/>
</dbReference>
<dbReference type="EMBL" id="CU468230">
    <property type="protein sequence ID" value="CAP02747.1"/>
    <property type="molecule type" value="Genomic_DNA"/>
</dbReference>
<feature type="active site" evidence="3">
    <location>
        <position position="161"/>
    </location>
</feature>
<protein>
    <submittedName>
        <fullName evidence="5">Esterase</fullName>
        <ecNumber evidence="5">3.1.1.-</ecNumber>
    </submittedName>
</protein>
<evidence type="ECO:0000256" key="2">
    <source>
        <dbReference type="ARBA" id="ARBA00022801"/>
    </source>
</evidence>
<dbReference type="GO" id="GO:0004806">
    <property type="term" value="F:triacylglycerol lipase activity"/>
    <property type="evidence" value="ECO:0007669"/>
    <property type="project" value="TreeGrafter"/>
</dbReference>
<reference evidence="5 6" key="1">
    <citation type="journal article" date="2008" name="PLoS ONE">
        <title>Comparative analysis of Acinetobacters: three genomes for three lifestyles.</title>
        <authorList>
            <person name="Vallenet D."/>
            <person name="Nordmann P."/>
            <person name="Barbe V."/>
            <person name="Poirel L."/>
            <person name="Mangenot S."/>
            <person name="Bataille E."/>
            <person name="Dossat C."/>
            <person name="Gas S."/>
            <person name="Kreimeyer A."/>
            <person name="Lenoble P."/>
            <person name="Oztas S."/>
            <person name="Poulain J."/>
            <person name="Segurens B."/>
            <person name="Robert C."/>
            <person name="Abergel C."/>
            <person name="Claverie J.M."/>
            <person name="Raoult D."/>
            <person name="Medigue C."/>
            <person name="Weissenbach J."/>
            <person name="Cruveiller S."/>
        </authorList>
    </citation>
    <scope>NUCLEOTIDE SEQUENCE [LARGE SCALE GENOMIC DNA]</scope>
    <source>
        <strain evidence="5 6">SDF</strain>
    </source>
</reference>
<comment type="similarity">
    <text evidence="1">Belongs to the 'GDXG' lipolytic enzyme family.</text>
</comment>
<dbReference type="PROSITE" id="PS01174">
    <property type="entry name" value="LIPASE_GDXG_SER"/>
    <property type="match status" value="1"/>
</dbReference>
<evidence type="ECO:0000256" key="1">
    <source>
        <dbReference type="ARBA" id="ARBA00010515"/>
    </source>
</evidence>
<name>B0VP11_ACIBS</name>
<dbReference type="HOGENOM" id="CLU_012494_13_1_6"/>
<dbReference type="InterPro" id="IPR002168">
    <property type="entry name" value="Lipase_GDXG_HIS_AS"/>
</dbReference>
<dbReference type="InterPro" id="IPR029058">
    <property type="entry name" value="AB_hydrolase_fold"/>
</dbReference>
<evidence type="ECO:0000313" key="6">
    <source>
        <dbReference type="Proteomes" id="UP000001741"/>
    </source>
</evidence>
<dbReference type="PROSITE" id="PS01173">
    <property type="entry name" value="LIPASE_GDXG_HIS"/>
    <property type="match status" value="1"/>
</dbReference>
<organism evidence="5 6">
    <name type="scientific">Acinetobacter baumannii (strain SDF)</name>
    <dbReference type="NCBI Taxonomy" id="509170"/>
    <lineage>
        <taxon>Bacteria</taxon>
        <taxon>Pseudomonadati</taxon>
        <taxon>Pseudomonadota</taxon>
        <taxon>Gammaproteobacteria</taxon>
        <taxon>Moraxellales</taxon>
        <taxon>Moraxellaceae</taxon>
        <taxon>Acinetobacter</taxon>
        <taxon>Acinetobacter calcoaceticus/baumannii complex</taxon>
    </lineage>
</organism>
<proteinExistence type="inferred from homology"/>
<dbReference type="PANTHER" id="PTHR48081:SF30">
    <property type="entry name" value="ACETYL-HYDROLASE LIPR-RELATED"/>
    <property type="match status" value="1"/>
</dbReference>
<dbReference type="InterPro" id="IPR033140">
    <property type="entry name" value="Lipase_GDXG_put_SER_AS"/>
</dbReference>
<dbReference type="InterPro" id="IPR013094">
    <property type="entry name" value="AB_hydrolase_3"/>
</dbReference>
<dbReference type="Pfam" id="PF07859">
    <property type="entry name" value="Abhydrolase_3"/>
    <property type="match status" value="1"/>
</dbReference>
<dbReference type="Proteomes" id="UP000001741">
    <property type="component" value="Chromosome"/>
</dbReference>
<accession>B0VP11</accession>